<reference evidence="2 3" key="1">
    <citation type="journal article" date="2023" name="Sci. Data">
        <title>Genome assembly of the Korean intertidal mud-creeper Batillaria attramentaria.</title>
        <authorList>
            <person name="Patra A.K."/>
            <person name="Ho P.T."/>
            <person name="Jun S."/>
            <person name="Lee S.J."/>
            <person name="Kim Y."/>
            <person name="Won Y.J."/>
        </authorList>
    </citation>
    <scope>NUCLEOTIDE SEQUENCE [LARGE SCALE GENOMIC DNA]</scope>
    <source>
        <strain evidence="2">Wonlab-2016</strain>
    </source>
</reference>
<name>A0ABD0J6V8_9CAEN</name>
<sequence length="71" mass="8223">MNIRQTSEIKETADEMEKMNDPRTVSTFDDEGRKCSCTLRPPPSFSLLTKTMRIQQQHEVEAVSVVRLPVW</sequence>
<proteinExistence type="predicted"/>
<organism evidence="2 3">
    <name type="scientific">Batillaria attramentaria</name>
    <dbReference type="NCBI Taxonomy" id="370345"/>
    <lineage>
        <taxon>Eukaryota</taxon>
        <taxon>Metazoa</taxon>
        <taxon>Spiralia</taxon>
        <taxon>Lophotrochozoa</taxon>
        <taxon>Mollusca</taxon>
        <taxon>Gastropoda</taxon>
        <taxon>Caenogastropoda</taxon>
        <taxon>Sorbeoconcha</taxon>
        <taxon>Cerithioidea</taxon>
        <taxon>Batillariidae</taxon>
        <taxon>Batillaria</taxon>
    </lineage>
</organism>
<evidence type="ECO:0000313" key="3">
    <source>
        <dbReference type="Proteomes" id="UP001519460"/>
    </source>
</evidence>
<evidence type="ECO:0000313" key="2">
    <source>
        <dbReference type="EMBL" id="KAK7463940.1"/>
    </source>
</evidence>
<evidence type="ECO:0000256" key="1">
    <source>
        <dbReference type="SAM" id="MobiDB-lite"/>
    </source>
</evidence>
<feature type="region of interest" description="Disordered" evidence="1">
    <location>
        <begin position="1"/>
        <end position="31"/>
    </location>
</feature>
<dbReference type="AlphaFoldDB" id="A0ABD0J6V8"/>
<keyword evidence="3" id="KW-1185">Reference proteome</keyword>
<comment type="caution">
    <text evidence="2">The sequence shown here is derived from an EMBL/GenBank/DDBJ whole genome shotgun (WGS) entry which is preliminary data.</text>
</comment>
<feature type="compositionally biased region" description="Basic and acidic residues" evidence="1">
    <location>
        <begin position="7"/>
        <end position="21"/>
    </location>
</feature>
<dbReference type="Proteomes" id="UP001519460">
    <property type="component" value="Unassembled WGS sequence"/>
</dbReference>
<accession>A0ABD0J6V8</accession>
<dbReference type="EMBL" id="JACVVK020000596">
    <property type="protein sequence ID" value="KAK7463940.1"/>
    <property type="molecule type" value="Genomic_DNA"/>
</dbReference>
<protein>
    <submittedName>
        <fullName evidence="2">Uncharacterized protein</fullName>
    </submittedName>
</protein>
<gene>
    <name evidence="2" type="ORF">BaRGS_00038052</name>
</gene>